<name>A0A9Q1GPM3_9CARY</name>
<proteinExistence type="predicted"/>
<evidence type="ECO:0000313" key="2">
    <source>
        <dbReference type="Proteomes" id="UP001153076"/>
    </source>
</evidence>
<dbReference type="AlphaFoldDB" id="A0A9Q1GPM3"/>
<reference evidence="1" key="1">
    <citation type="submission" date="2022-04" db="EMBL/GenBank/DDBJ databases">
        <title>Carnegiea gigantea Genome sequencing and assembly v2.</title>
        <authorList>
            <person name="Copetti D."/>
            <person name="Sanderson M.J."/>
            <person name="Burquez A."/>
            <person name="Wojciechowski M.F."/>
        </authorList>
    </citation>
    <scope>NUCLEOTIDE SEQUENCE</scope>
    <source>
        <strain evidence="1">SGP5-SGP5p</strain>
        <tissue evidence="1">Aerial part</tissue>
    </source>
</reference>
<organism evidence="1 2">
    <name type="scientific">Carnegiea gigantea</name>
    <dbReference type="NCBI Taxonomy" id="171969"/>
    <lineage>
        <taxon>Eukaryota</taxon>
        <taxon>Viridiplantae</taxon>
        <taxon>Streptophyta</taxon>
        <taxon>Embryophyta</taxon>
        <taxon>Tracheophyta</taxon>
        <taxon>Spermatophyta</taxon>
        <taxon>Magnoliopsida</taxon>
        <taxon>eudicotyledons</taxon>
        <taxon>Gunneridae</taxon>
        <taxon>Pentapetalae</taxon>
        <taxon>Caryophyllales</taxon>
        <taxon>Cactineae</taxon>
        <taxon>Cactaceae</taxon>
        <taxon>Cactoideae</taxon>
        <taxon>Echinocereeae</taxon>
        <taxon>Carnegiea</taxon>
    </lineage>
</organism>
<keyword evidence="2" id="KW-1185">Reference proteome</keyword>
<comment type="caution">
    <text evidence="1">The sequence shown here is derived from an EMBL/GenBank/DDBJ whole genome shotgun (WGS) entry which is preliminary data.</text>
</comment>
<sequence length="171" mass="19890">MLKYARFLIETNLEGPFSEYIEFINDNEVLVRQQVKYEWLPIKCDHCHMFAHVGEDPTRKEWRPVQRKKDPATVQVEQASTQVDTEGFITEDLEQIVMNMTDLWSVIGVFNVVLTPEDTIGGNEITDYEVRDFADCAELCGLQEMRSTGAYFSRTNRTIRSRIDRAFTNLL</sequence>
<accession>A0A9Q1GPM3</accession>
<protein>
    <submittedName>
        <fullName evidence="1">Uncharacterized protein</fullName>
    </submittedName>
</protein>
<dbReference type="Proteomes" id="UP001153076">
    <property type="component" value="Unassembled WGS sequence"/>
</dbReference>
<dbReference type="OrthoDB" id="1742140at2759"/>
<evidence type="ECO:0000313" key="1">
    <source>
        <dbReference type="EMBL" id="KAJ8424375.1"/>
    </source>
</evidence>
<dbReference type="EMBL" id="JAKOGI010001698">
    <property type="protein sequence ID" value="KAJ8424375.1"/>
    <property type="molecule type" value="Genomic_DNA"/>
</dbReference>
<gene>
    <name evidence="1" type="ORF">Cgig2_033992</name>
</gene>